<proteinExistence type="predicted"/>
<dbReference type="EMBL" id="OX596096">
    <property type="protein sequence ID" value="CAM9574166.1"/>
    <property type="molecule type" value="Genomic_DNA"/>
</dbReference>
<name>A0AC59YD46_RANTA</name>
<protein>
    <submittedName>
        <fullName evidence="1">Uncharacterized protein</fullName>
    </submittedName>
</protein>
<evidence type="ECO:0000313" key="1">
    <source>
        <dbReference type="EMBL" id="CAM9574166.1"/>
    </source>
</evidence>
<reference evidence="1" key="1">
    <citation type="submission" date="2023-05" db="EMBL/GenBank/DDBJ databases">
        <authorList>
            <consortium name="ELIXIR-Norway"/>
        </authorList>
    </citation>
    <scope>NUCLEOTIDE SEQUENCE</scope>
</reference>
<organism evidence="1 2">
    <name type="scientific">Rangifer tarandus platyrhynchus</name>
    <name type="common">Svalbard reindeer</name>
    <dbReference type="NCBI Taxonomy" id="3082113"/>
    <lineage>
        <taxon>Eukaryota</taxon>
        <taxon>Metazoa</taxon>
        <taxon>Chordata</taxon>
        <taxon>Craniata</taxon>
        <taxon>Vertebrata</taxon>
        <taxon>Euteleostomi</taxon>
        <taxon>Mammalia</taxon>
        <taxon>Eutheria</taxon>
        <taxon>Laurasiatheria</taxon>
        <taxon>Artiodactyla</taxon>
        <taxon>Ruminantia</taxon>
        <taxon>Pecora</taxon>
        <taxon>Cervidae</taxon>
        <taxon>Odocoileinae</taxon>
        <taxon>Rangifer</taxon>
    </lineage>
</organism>
<dbReference type="Proteomes" id="UP001162501">
    <property type="component" value="Chromosome 12"/>
</dbReference>
<sequence>MNSTKPHDGWRTRRRHQPDPKHSWRSGMSRLPGPAPANWGHRAGDTGDFVRLNSKPLPPVTELPPGSRLLPSTSQGEATQRGEDQSSVLNNAESKQTQFLRA</sequence>
<gene>
    <name evidence="1" type="ORF">MRATA1EN22A_LOCUS4450</name>
</gene>
<evidence type="ECO:0000313" key="2">
    <source>
        <dbReference type="Proteomes" id="UP001162501"/>
    </source>
</evidence>
<reference evidence="1" key="2">
    <citation type="submission" date="2025-03" db="EMBL/GenBank/DDBJ databases">
        <authorList>
            <consortium name="ELIXIR-Norway"/>
            <consortium name="Elixir Norway"/>
        </authorList>
    </citation>
    <scope>NUCLEOTIDE SEQUENCE</scope>
</reference>
<accession>A0AC59YD46</accession>